<proteinExistence type="predicted"/>
<comment type="caution">
    <text evidence="1">The sequence shown here is derived from an EMBL/GenBank/DDBJ whole genome shotgun (WGS) entry which is preliminary data.</text>
</comment>
<sequence>MSTFCSGLSFADPTLLSMLVVLSRPTMMRPSLSLRCPRYRNVSLAPTEGIRTCLPAESVMVNRSSWLVNIFFVFGELQIDSVLHFAGLRVIQEFLMKLLVTFSVSSSSPDLFRSLRPHTRIFSSNASSPVVLRILVRVFGFVPKSVEGAGSVSPTA</sequence>
<keyword evidence="2" id="KW-1185">Reference proteome</keyword>
<reference evidence="1 2" key="1">
    <citation type="submission" date="2015-01" db="EMBL/GenBank/DDBJ databases">
        <title>Evolution of Trichinella species and genotypes.</title>
        <authorList>
            <person name="Korhonen P.K."/>
            <person name="Edoardo P."/>
            <person name="Giuseppe L.R."/>
            <person name="Gasser R.B."/>
        </authorList>
    </citation>
    <scope>NUCLEOTIDE SEQUENCE [LARGE SCALE GENOMIC DNA]</scope>
    <source>
        <strain evidence="1">ISS1980</strain>
    </source>
</reference>
<organism evidence="1 2">
    <name type="scientific">Trichinella papuae</name>
    <dbReference type="NCBI Taxonomy" id="268474"/>
    <lineage>
        <taxon>Eukaryota</taxon>
        <taxon>Metazoa</taxon>
        <taxon>Ecdysozoa</taxon>
        <taxon>Nematoda</taxon>
        <taxon>Enoplea</taxon>
        <taxon>Dorylaimia</taxon>
        <taxon>Trichinellida</taxon>
        <taxon>Trichinellidae</taxon>
        <taxon>Trichinella</taxon>
    </lineage>
</organism>
<dbReference type="EMBL" id="JYDO01000320">
    <property type="protein sequence ID" value="KRZ65618.1"/>
    <property type="molecule type" value="Genomic_DNA"/>
</dbReference>
<evidence type="ECO:0000313" key="1">
    <source>
        <dbReference type="EMBL" id="KRZ65618.1"/>
    </source>
</evidence>
<dbReference type="AlphaFoldDB" id="A0A0V1M2R2"/>
<name>A0A0V1M2R2_9BILA</name>
<protein>
    <submittedName>
        <fullName evidence="1">Uncharacterized protein</fullName>
    </submittedName>
</protein>
<accession>A0A0V1M2R2</accession>
<gene>
    <name evidence="1" type="ORF">T10_8847</name>
</gene>
<evidence type="ECO:0000313" key="2">
    <source>
        <dbReference type="Proteomes" id="UP000054843"/>
    </source>
</evidence>
<dbReference type="Proteomes" id="UP000054843">
    <property type="component" value="Unassembled WGS sequence"/>
</dbReference>